<dbReference type="AlphaFoldDB" id="A0A075GGB5"/>
<dbReference type="GO" id="GO:0051301">
    <property type="term" value="P:cell division"/>
    <property type="evidence" value="ECO:0007669"/>
    <property type="project" value="UniProtKB-KW"/>
</dbReference>
<keyword evidence="2" id="KW-0132">Cell division</keyword>
<sequence length="219" mass="24538">MSDDLELTTLLEATLFGAGRSMRQAELAEQFKITESTIRMALLDLQQLISDREQSAIQLTEINRYWVLEVKPQLANHIPQIARTEIPKRLLKTAALIAYHQPMAQNKLVEMVGQVTYEHVSDLRELGLIDKRRDGNTRRLSTTRRFSEYFGCPHTSTTEVAQWFKEQAAGLGLTGSQLADALSGQEESSDEVGETTLSDEELPIEALENGSLAESSEEE</sequence>
<dbReference type="EMBL" id="KF900645">
    <property type="protein sequence ID" value="AIF02270.1"/>
    <property type="molecule type" value="Genomic_DNA"/>
</dbReference>
<feature type="region of interest" description="Disordered" evidence="5">
    <location>
        <begin position="180"/>
        <end position="219"/>
    </location>
</feature>
<dbReference type="Pfam" id="PF04079">
    <property type="entry name" value="SMC_ScpB"/>
    <property type="match status" value="1"/>
</dbReference>
<dbReference type="Gene3D" id="1.10.10.10">
    <property type="entry name" value="Winged helix-like DNA-binding domain superfamily/Winged helix DNA-binding domain"/>
    <property type="match status" value="2"/>
</dbReference>
<dbReference type="InterPro" id="IPR036388">
    <property type="entry name" value="WH-like_DNA-bd_sf"/>
</dbReference>
<evidence type="ECO:0000313" key="6">
    <source>
        <dbReference type="EMBL" id="AIF02270.1"/>
    </source>
</evidence>
<dbReference type="InterPro" id="IPR036390">
    <property type="entry name" value="WH_DNA-bd_sf"/>
</dbReference>
<evidence type="ECO:0000256" key="2">
    <source>
        <dbReference type="ARBA" id="ARBA00022618"/>
    </source>
</evidence>
<proteinExistence type="predicted"/>
<dbReference type="PANTHER" id="PTHR34298:SF2">
    <property type="entry name" value="SEGREGATION AND CONDENSATION PROTEIN B"/>
    <property type="match status" value="1"/>
</dbReference>
<reference evidence="6" key="1">
    <citation type="journal article" date="2014" name="Genome Biol. Evol.">
        <title>Pangenome evidence for extensive interdomain horizontal transfer affecting lineage core and shell genes in uncultured planktonic thaumarchaeota and euryarchaeota.</title>
        <authorList>
            <person name="Deschamps P."/>
            <person name="Zivanovic Y."/>
            <person name="Moreira D."/>
            <person name="Rodriguez-Valera F."/>
            <person name="Lopez-Garcia P."/>
        </authorList>
    </citation>
    <scope>NUCLEOTIDE SEQUENCE</scope>
</reference>
<dbReference type="GO" id="GO:0051304">
    <property type="term" value="P:chromosome separation"/>
    <property type="evidence" value="ECO:0007669"/>
    <property type="project" value="InterPro"/>
</dbReference>
<organism evidence="6">
    <name type="scientific">uncultured marine group II/III euryarchaeote KM3_156_A06</name>
    <dbReference type="NCBI Taxonomy" id="1457899"/>
    <lineage>
        <taxon>Archaea</taxon>
        <taxon>Methanobacteriati</taxon>
        <taxon>Methanobacteriota</taxon>
        <taxon>environmental samples</taxon>
    </lineage>
</organism>
<evidence type="ECO:0000256" key="5">
    <source>
        <dbReference type="SAM" id="MobiDB-lite"/>
    </source>
</evidence>
<dbReference type="PANTHER" id="PTHR34298">
    <property type="entry name" value="SEGREGATION AND CONDENSATION PROTEIN B"/>
    <property type="match status" value="1"/>
</dbReference>
<evidence type="ECO:0000256" key="4">
    <source>
        <dbReference type="ARBA" id="ARBA00023306"/>
    </source>
</evidence>
<feature type="compositionally biased region" description="Acidic residues" evidence="5">
    <location>
        <begin position="187"/>
        <end position="203"/>
    </location>
</feature>
<dbReference type="SUPFAM" id="SSF46785">
    <property type="entry name" value="Winged helix' DNA-binding domain"/>
    <property type="match status" value="2"/>
</dbReference>
<evidence type="ECO:0000256" key="1">
    <source>
        <dbReference type="ARBA" id="ARBA00022490"/>
    </source>
</evidence>
<dbReference type="InterPro" id="IPR005234">
    <property type="entry name" value="ScpB_csome_segregation"/>
</dbReference>
<gene>
    <name evidence="6" type="primary">scpB</name>
</gene>
<evidence type="ECO:0000256" key="3">
    <source>
        <dbReference type="ARBA" id="ARBA00022829"/>
    </source>
</evidence>
<accession>A0A075GGB5</accession>
<keyword evidence="4" id="KW-0131">Cell cycle</keyword>
<protein>
    <submittedName>
        <fullName evidence="6">Putative transcriptional regulator (ScpB)</fullName>
    </submittedName>
</protein>
<keyword evidence="1" id="KW-0963">Cytoplasm</keyword>
<name>A0A075GGB5_9EURY</name>
<keyword evidence="3" id="KW-0159">Chromosome partition</keyword>